<dbReference type="EMBL" id="NHOQ01002284">
    <property type="protein sequence ID" value="PWA18621.1"/>
    <property type="molecule type" value="Genomic_DNA"/>
</dbReference>
<dbReference type="InterPro" id="IPR003599">
    <property type="entry name" value="Ig_sub"/>
</dbReference>
<evidence type="ECO:0000313" key="11">
    <source>
        <dbReference type="EMBL" id="PWA18621.1"/>
    </source>
</evidence>
<dbReference type="InterPro" id="IPR013783">
    <property type="entry name" value="Ig-like_fold"/>
</dbReference>
<evidence type="ECO:0000256" key="1">
    <source>
        <dbReference type="ARBA" id="ARBA00004236"/>
    </source>
</evidence>
<dbReference type="GO" id="GO:0005886">
    <property type="term" value="C:plasma membrane"/>
    <property type="evidence" value="ECO:0007669"/>
    <property type="project" value="UniProtKB-SubCell"/>
</dbReference>
<feature type="transmembrane region" description="Helical" evidence="8">
    <location>
        <begin position="279"/>
        <end position="301"/>
    </location>
</feature>
<evidence type="ECO:0000256" key="8">
    <source>
        <dbReference type="SAM" id="Phobius"/>
    </source>
</evidence>
<keyword evidence="5 8" id="KW-0472">Membrane</keyword>
<keyword evidence="6" id="KW-1015">Disulfide bond</keyword>
<dbReference type="CDD" id="cd00099">
    <property type="entry name" value="IgV"/>
    <property type="match status" value="1"/>
</dbReference>
<keyword evidence="4" id="KW-0391">Immunity</keyword>
<keyword evidence="8" id="KW-0812">Transmembrane</keyword>
<dbReference type="InterPro" id="IPR007110">
    <property type="entry name" value="Ig-like_dom"/>
</dbReference>
<dbReference type="GO" id="GO:0009617">
    <property type="term" value="P:response to bacterium"/>
    <property type="evidence" value="ECO:0007669"/>
    <property type="project" value="TreeGrafter"/>
</dbReference>
<gene>
    <name evidence="11" type="ORF">CCH79_00005757</name>
</gene>
<evidence type="ECO:0000256" key="9">
    <source>
        <dbReference type="SAM" id="SignalP"/>
    </source>
</evidence>
<dbReference type="InterPro" id="IPR013106">
    <property type="entry name" value="Ig_V-set"/>
</dbReference>
<comment type="subcellular location">
    <subcellularLocation>
        <location evidence="1">Cell membrane</location>
    </subcellularLocation>
</comment>
<dbReference type="PANTHER" id="PTHR19433">
    <property type="entry name" value="T-CELL RECEPTOR ALPHA CHAIN V REGION-RELATED"/>
    <property type="match status" value="1"/>
</dbReference>
<evidence type="ECO:0000313" key="12">
    <source>
        <dbReference type="Proteomes" id="UP000250572"/>
    </source>
</evidence>
<evidence type="ECO:0000256" key="2">
    <source>
        <dbReference type="ARBA" id="ARBA00022475"/>
    </source>
</evidence>
<sequence length="373" mass="42202">MYAVFFILLMLQVECKYETDAENFVITTVAVGENVTFSCKRHSSGGVGSLFWIRVIPGKMPDILGSTFNFDYPASNIFSHFNKTRTWEFCSSFNKRKAKTQQHNLTFLNGTFLRVKESEPDVTAVTQDSLSDAVYEGDSVSLHCSVLSYLEKKTCPEERKVFWFRVSSPQSHPSLIYAQNEGDGKCEENPESQSGQTCVFNFVKDNISSSDTGTYYCALAACGMVVFGNGTKLEFKGNSNMFLHYSHNIMSYFDSSMMTYTFFYVSDVSINNSQRNNTLLFLLCGILVLMLIATSLLAYLIRKKCCHFSNGTEFPGKNAVEVCGQWQNQQRSEDSVGYSTAVFTQRNDDRVGRVKARRKEGTIYSDVRIFDKE</sequence>
<proteinExistence type="predicted"/>
<feature type="domain" description="Ig-like" evidence="10">
    <location>
        <begin position="120"/>
        <end position="217"/>
    </location>
</feature>
<dbReference type="InterPro" id="IPR036179">
    <property type="entry name" value="Ig-like_dom_sf"/>
</dbReference>
<dbReference type="PROSITE" id="PS50835">
    <property type="entry name" value="IG_LIKE"/>
    <property type="match status" value="1"/>
</dbReference>
<evidence type="ECO:0000256" key="5">
    <source>
        <dbReference type="ARBA" id="ARBA00023136"/>
    </source>
</evidence>
<name>A0A315V648_GAMAF</name>
<keyword evidence="2" id="KW-1003">Cell membrane</keyword>
<evidence type="ECO:0000256" key="6">
    <source>
        <dbReference type="ARBA" id="ARBA00023157"/>
    </source>
</evidence>
<dbReference type="Gene3D" id="2.60.40.10">
    <property type="entry name" value="Immunoglobulins"/>
    <property type="match status" value="1"/>
</dbReference>
<comment type="caution">
    <text evidence="11">The sequence shown here is derived from an EMBL/GenBank/DDBJ whole genome shotgun (WGS) entry which is preliminary data.</text>
</comment>
<reference evidence="11 12" key="1">
    <citation type="journal article" date="2018" name="G3 (Bethesda)">
        <title>A High-Quality Reference Genome for the Invasive Mosquitofish Gambusia affinis Using a Chicago Library.</title>
        <authorList>
            <person name="Hoffberg S.L."/>
            <person name="Troendle N.J."/>
            <person name="Glenn T.C."/>
            <person name="Mahmud O."/>
            <person name="Louha S."/>
            <person name="Chalopin D."/>
            <person name="Bennetzen J.L."/>
            <person name="Mauricio R."/>
        </authorList>
    </citation>
    <scope>NUCLEOTIDE SEQUENCE [LARGE SCALE GENOMIC DNA]</scope>
    <source>
        <strain evidence="11">NE01/NJP1002.9</strain>
        <tissue evidence="11">Muscle</tissue>
    </source>
</reference>
<dbReference type="Proteomes" id="UP000250572">
    <property type="component" value="Unassembled WGS sequence"/>
</dbReference>
<dbReference type="InterPro" id="IPR052051">
    <property type="entry name" value="TCR_complex_component"/>
</dbReference>
<dbReference type="STRING" id="33528.ENSGAFP00000005192"/>
<dbReference type="SUPFAM" id="SSF48726">
    <property type="entry name" value="Immunoglobulin"/>
    <property type="match status" value="2"/>
</dbReference>
<keyword evidence="3 9" id="KW-0732">Signal</keyword>
<organism evidence="11 12">
    <name type="scientific">Gambusia affinis</name>
    <name type="common">Western mosquitofish</name>
    <name type="synonym">Heterandria affinis</name>
    <dbReference type="NCBI Taxonomy" id="33528"/>
    <lineage>
        <taxon>Eukaryota</taxon>
        <taxon>Metazoa</taxon>
        <taxon>Chordata</taxon>
        <taxon>Craniata</taxon>
        <taxon>Vertebrata</taxon>
        <taxon>Euteleostomi</taxon>
        <taxon>Actinopterygii</taxon>
        <taxon>Neopterygii</taxon>
        <taxon>Teleostei</taxon>
        <taxon>Neoteleostei</taxon>
        <taxon>Acanthomorphata</taxon>
        <taxon>Ovalentaria</taxon>
        <taxon>Atherinomorphae</taxon>
        <taxon>Cyprinodontiformes</taxon>
        <taxon>Poeciliidae</taxon>
        <taxon>Poeciliinae</taxon>
        <taxon>Gambusia</taxon>
    </lineage>
</organism>
<keyword evidence="12" id="KW-1185">Reference proteome</keyword>
<evidence type="ECO:0000259" key="10">
    <source>
        <dbReference type="PROSITE" id="PS50835"/>
    </source>
</evidence>
<accession>A0A315V648</accession>
<dbReference type="AlphaFoldDB" id="A0A315V648"/>
<dbReference type="Pfam" id="PF07686">
    <property type="entry name" value="V-set"/>
    <property type="match status" value="1"/>
</dbReference>
<evidence type="ECO:0000256" key="7">
    <source>
        <dbReference type="ARBA" id="ARBA00023180"/>
    </source>
</evidence>
<dbReference type="PANTHER" id="PTHR19433:SF133">
    <property type="entry name" value="IMMUNE-TYPE RECEPTOR 5 PRECURSOR-RELATED"/>
    <property type="match status" value="1"/>
</dbReference>
<dbReference type="GO" id="GO:0002376">
    <property type="term" value="P:immune system process"/>
    <property type="evidence" value="ECO:0007669"/>
    <property type="project" value="UniProtKB-KW"/>
</dbReference>
<keyword evidence="8" id="KW-1133">Transmembrane helix</keyword>
<dbReference type="SMART" id="SM00409">
    <property type="entry name" value="IG"/>
    <property type="match status" value="1"/>
</dbReference>
<feature type="chain" id="PRO_5016439677" description="Ig-like domain-containing protein" evidence="9">
    <location>
        <begin position="22"/>
        <end position="373"/>
    </location>
</feature>
<keyword evidence="7" id="KW-0325">Glycoprotein</keyword>
<feature type="signal peptide" evidence="9">
    <location>
        <begin position="1"/>
        <end position="21"/>
    </location>
</feature>
<protein>
    <recommendedName>
        <fullName evidence="10">Ig-like domain-containing protein</fullName>
    </recommendedName>
</protein>
<evidence type="ECO:0000256" key="3">
    <source>
        <dbReference type="ARBA" id="ARBA00022729"/>
    </source>
</evidence>
<evidence type="ECO:0000256" key="4">
    <source>
        <dbReference type="ARBA" id="ARBA00022859"/>
    </source>
</evidence>